<sequence>MTTMPAILGLYEAHLTVANLERSIEFYRDIVGLEFAKLIPERGIAFFWIDDKKTGMLGLWYAGSGPLRIRLHIALRMSLDGVLASAAHLSAAGVTPLDFYGNPSSEPVVIGWMPAVSQYFADPDGHSIEFICVLDEAPDDNFGMQPYSKWLERHPGGATARA</sequence>
<dbReference type="Proteomes" id="UP001549047">
    <property type="component" value="Unassembled WGS sequence"/>
</dbReference>
<dbReference type="EMBL" id="JBEPMB010000002">
    <property type="protein sequence ID" value="MET3613760.1"/>
    <property type="molecule type" value="Genomic_DNA"/>
</dbReference>
<dbReference type="SUPFAM" id="SSF54593">
    <property type="entry name" value="Glyoxalase/Bleomycin resistance protein/Dihydroxybiphenyl dioxygenase"/>
    <property type="match status" value="1"/>
</dbReference>
<comment type="caution">
    <text evidence="2">The sequence shown here is derived from an EMBL/GenBank/DDBJ whole genome shotgun (WGS) entry which is preliminary data.</text>
</comment>
<dbReference type="EC" id="4.4.1.5" evidence="2"/>
<dbReference type="InterPro" id="IPR037523">
    <property type="entry name" value="VOC_core"/>
</dbReference>
<dbReference type="InterPro" id="IPR004360">
    <property type="entry name" value="Glyas_Fos-R_dOase_dom"/>
</dbReference>
<evidence type="ECO:0000313" key="3">
    <source>
        <dbReference type="Proteomes" id="UP001549047"/>
    </source>
</evidence>
<feature type="domain" description="VOC" evidence="1">
    <location>
        <begin position="9"/>
        <end position="133"/>
    </location>
</feature>
<organism evidence="2 3">
    <name type="scientific">Rhizobium aquaticum</name>
    <dbReference type="NCBI Taxonomy" id="1549636"/>
    <lineage>
        <taxon>Bacteria</taxon>
        <taxon>Pseudomonadati</taxon>
        <taxon>Pseudomonadota</taxon>
        <taxon>Alphaproteobacteria</taxon>
        <taxon>Hyphomicrobiales</taxon>
        <taxon>Rhizobiaceae</taxon>
        <taxon>Rhizobium/Agrobacterium group</taxon>
        <taxon>Rhizobium</taxon>
    </lineage>
</organism>
<keyword evidence="2" id="KW-0456">Lyase</keyword>
<evidence type="ECO:0000259" key="1">
    <source>
        <dbReference type="PROSITE" id="PS51819"/>
    </source>
</evidence>
<gene>
    <name evidence="2" type="ORF">ABID16_002089</name>
</gene>
<dbReference type="PROSITE" id="PS51819">
    <property type="entry name" value="VOC"/>
    <property type="match status" value="1"/>
</dbReference>
<reference evidence="2 3" key="1">
    <citation type="submission" date="2024-06" db="EMBL/GenBank/DDBJ databases">
        <title>Genomic Encyclopedia of Type Strains, Phase IV (KMG-IV): sequencing the most valuable type-strain genomes for metagenomic binning, comparative biology and taxonomic classification.</title>
        <authorList>
            <person name="Goeker M."/>
        </authorList>
    </citation>
    <scope>NUCLEOTIDE SEQUENCE [LARGE SCALE GENOMIC DNA]</scope>
    <source>
        <strain evidence="2 3">DSM 29780</strain>
    </source>
</reference>
<accession>A0ABV2J193</accession>
<dbReference type="Gene3D" id="3.10.180.10">
    <property type="entry name" value="2,3-Dihydroxybiphenyl 1,2-Dioxygenase, domain 1"/>
    <property type="match status" value="1"/>
</dbReference>
<protein>
    <submittedName>
        <fullName evidence="2">Lactoylglutathione lyase</fullName>
        <ecNumber evidence="2">4.4.1.5</ecNumber>
    </submittedName>
</protein>
<proteinExistence type="predicted"/>
<dbReference type="CDD" id="cd06587">
    <property type="entry name" value="VOC"/>
    <property type="match status" value="1"/>
</dbReference>
<keyword evidence="3" id="KW-1185">Reference proteome</keyword>
<name>A0ABV2J193_9HYPH</name>
<dbReference type="Pfam" id="PF00903">
    <property type="entry name" value="Glyoxalase"/>
    <property type="match status" value="1"/>
</dbReference>
<evidence type="ECO:0000313" key="2">
    <source>
        <dbReference type="EMBL" id="MET3613760.1"/>
    </source>
</evidence>
<dbReference type="GO" id="GO:0004462">
    <property type="term" value="F:lactoylglutathione lyase activity"/>
    <property type="evidence" value="ECO:0007669"/>
    <property type="project" value="UniProtKB-EC"/>
</dbReference>
<dbReference type="RefSeq" id="WP_354556270.1">
    <property type="nucleotide sequence ID" value="NZ_JBEPMB010000002.1"/>
</dbReference>
<dbReference type="InterPro" id="IPR029068">
    <property type="entry name" value="Glyas_Bleomycin-R_OHBP_Dase"/>
</dbReference>